<keyword evidence="5 6" id="KW-0472">Membrane</keyword>
<feature type="transmembrane region" description="Helical" evidence="6">
    <location>
        <begin position="61"/>
        <end position="83"/>
    </location>
</feature>
<accession>A0A6J6LLI9</accession>
<evidence type="ECO:0000256" key="2">
    <source>
        <dbReference type="ARBA" id="ARBA00006143"/>
    </source>
</evidence>
<organism evidence="8">
    <name type="scientific">freshwater metagenome</name>
    <dbReference type="NCBI Taxonomy" id="449393"/>
    <lineage>
        <taxon>unclassified sequences</taxon>
        <taxon>metagenomes</taxon>
        <taxon>ecological metagenomes</taxon>
    </lineage>
</organism>
<feature type="transmembrane region" description="Helical" evidence="6">
    <location>
        <begin position="15"/>
        <end position="41"/>
    </location>
</feature>
<dbReference type="Pfam" id="PF02683">
    <property type="entry name" value="DsbD_TM"/>
    <property type="match status" value="1"/>
</dbReference>
<dbReference type="PANTHER" id="PTHR31272:SF4">
    <property type="entry name" value="CYTOCHROME C-TYPE BIOGENESIS PROTEIN HI_1454-RELATED"/>
    <property type="match status" value="1"/>
</dbReference>
<dbReference type="GO" id="GO:0016020">
    <property type="term" value="C:membrane"/>
    <property type="evidence" value="ECO:0007669"/>
    <property type="project" value="UniProtKB-SubCell"/>
</dbReference>
<feature type="transmembrane region" description="Helical" evidence="6">
    <location>
        <begin position="103"/>
        <end position="124"/>
    </location>
</feature>
<evidence type="ECO:0000259" key="7">
    <source>
        <dbReference type="Pfam" id="PF02683"/>
    </source>
</evidence>
<evidence type="ECO:0000256" key="1">
    <source>
        <dbReference type="ARBA" id="ARBA00004141"/>
    </source>
</evidence>
<dbReference type="PANTHER" id="PTHR31272">
    <property type="entry name" value="CYTOCHROME C-TYPE BIOGENESIS PROTEIN HI_1454-RELATED"/>
    <property type="match status" value="1"/>
</dbReference>
<comment type="similarity">
    <text evidence="2">Belongs to the DsbD family.</text>
</comment>
<feature type="transmembrane region" description="Helical" evidence="6">
    <location>
        <begin position="176"/>
        <end position="201"/>
    </location>
</feature>
<comment type="subcellular location">
    <subcellularLocation>
        <location evidence="1">Membrane</location>
        <topology evidence="1">Multi-pass membrane protein</topology>
    </subcellularLocation>
</comment>
<feature type="transmembrane region" description="Helical" evidence="6">
    <location>
        <begin position="136"/>
        <end position="164"/>
    </location>
</feature>
<evidence type="ECO:0000256" key="5">
    <source>
        <dbReference type="ARBA" id="ARBA00023136"/>
    </source>
</evidence>
<evidence type="ECO:0000256" key="4">
    <source>
        <dbReference type="ARBA" id="ARBA00022989"/>
    </source>
</evidence>
<dbReference type="InterPro" id="IPR003834">
    <property type="entry name" value="Cyt_c_assmbl_TM_dom"/>
</dbReference>
<dbReference type="GO" id="GO:0017004">
    <property type="term" value="P:cytochrome complex assembly"/>
    <property type="evidence" value="ECO:0007669"/>
    <property type="project" value="InterPro"/>
</dbReference>
<name>A0A6J6LLI9_9ZZZZ</name>
<gene>
    <name evidence="8" type="ORF">UFOPK2242_01022</name>
</gene>
<feature type="transmembrane region" description="Helical" evidence="6">
    <location>
        <begin position="213"/>
        <end position="231"/>
    </location>
</feature>
<sequence>MIPNLGAVSSENVTLIVAFGGGIISILSPCVLPMVPGYIALVTGLEVSDVREGRARDLGRIAAMTGWFALGFTTVFVLLGLAASRLGQSVFDNQALLTRLSGVLVFVMALYLAGSQLLMAPRLYGESRFQVRTGQFGMFTAPIAGAAFAFGWSPCLGPIIAAVFGVAATQSGPRAIALLVAYSAGMAVSFLGVGLAFGRWAAPLEFVKRHLRALTFISAGILAVFGVLLMMDRMWMLSLWLTQALDALGLDRLVELG</sequence>
<dbReference type="AlphaFoldDB" id="A0A6J6LLI9"/>
<reference evidence="8" key="1">
    <citation type="submission" date="2020-05" db="EMBL/GenBank/DDBJ databases">
        <authorList>
            <person name="Chiriac C."/>
            <person name="Salcher M."/>
            <person name="Ghai R."/>
            <person name="Kavagutti S V."/>
        </authorList>
    </citation>
    <scope>NUCLEOTIDE SEQUENCE</scope>
</reference>
<dbReference type="InterPro" id="IPR051790">
    <property type="entry name" value="Cytochrome_c-biogenesis_DsbD"/>
</dbReference>
<evidence type="ECO:0000313" key="8">
    <source>
        <dbReference type="EMBL" id="CAB4661938.1"/>
    </source>
</evidence>
<proteinExistence type="inferred from homology"/>
<evidence type="ECO:0000256" key="6">
    <source>
        <dbReference type="SAM" id="Phobius"/>
    </source>
</evidence>
<feature type="domain" description="Cytochrome C biogenesis protein transmembrane" evidence="7">
    <location>
        <begin position="14"/>
        <end position="238"/>
    </location>
</feature>
<evidence type="ECO:0000256" key="3">
    <source>
        <dbReference type="ARBA" id="ARBA00022692"/>
    </source>
</evidence>
<keyword evidence="4 6" id="KW-1133">Transmembrane helix</keyword>
<dbReference type="EMBL" id="CAEZWM010000129">
    <property type="protein sequence ID" value="CAB4661938.1"/>
    <property type="molecule type" value="Genomic_DNA"/>
</dbReference>
<keyword evidence="3 6" id="KW-0812">Transmembrane</keyword>
<protein>
    <submittedName>
        <fullName evidence="8">Unannotated protein</fullName>
    </submittedName>
</protein>